<accession>A0A8E6B3R9</accession>
<reference evidence="1" key="1">
    <citation type="submission" date="2021-05" db="EMBL/GenBank/DDBJ databases">
        <title>Complete genome sequence of the cellulolytic planctomycete Telmatocola sphagniphila SP2T and characterization of the first cellulase from planctomycetes.</title>
        <authorList>
            <person name="Rakitin A.L."/>
            <person name="Beletsky A.V."/>
            <person name="Naumoff D.G."/>
            <person name="Kulichevskaya I.S."/>
            <person name="Mardanov A.V."/>
            <person name="Ravin N.V."/>
            <person name="Dedysh S.N."/>
        </authorList>
    </citation>
    <scope>NUCLEOTIDE SEQUENCE</scope>
    <source>
        <strain evidence="1">SP2T</strain>
    </source>
</reference>
<dbReference type="Proteomes" id="UP000676194">
    <property type="component" value="Chromosome"/>
</dbReference>
<name>A0A8E6B3R9_9BACT</name>
<dbReference type="EMBL" id="CP074694">
    <property type="protein sequence ID" value="QVL30797.1"/>
    <property type="molecule type" value="Genomic_DNA"/>
</dbReference>
<protein>
    <recommendedName>
        <fullName evidence="3">Tc1-like transposase DDE domain-containing protein</fullName>
    </recommendedName>
</protein>
<sequence length="42" mass="4875">MLPPYASELNPVEQLWSHLKHGRCDNLLPKDLQVLKDEAVEF</sequence>
<keyword evidence="2" id="KW-1185">Reference proteome</keyword>
<evidence type="ECO:0008006" key="3">
    <source>
        <dbReference type="Google" id="ProtNLM"/>
    </source>
</evidence>
<proteinExistence type="predicted"/>
<dbReference type="KEGG" id="tsph:KIH39_18340"/>
<dbReference type="AlphaFoldDB" id="A0A8E6B3R9"/>
<evidence type="ECO:0000313" key="1">
    <source>
        <dbReference type="EMBL" id="QVL30797.1"/>
    </source>
</evidence>
<evidence type="ECO:0000313" key="2">
    <source>
        <dbReference type="Proteomes" id="UP000676194"/>
    </source>
</evidence>
<gene>
    <name evidence="1" type="ORF">KIH39_18340</name>
</gene>
<organism evidence="1 2">
    <name type="scientific">Telmatocola sphagniphila</name>
    <dbReference type="NCBI Taxonomy" id="1123043"/>
    <lineage>
        <taxon>Bacteria</taxon>
        <taxon>Pseudomonadati</taxon>
        <taxon>Planctomycetota</taxon>
        <taxon>Planctomycetia</taxon>
        <taxon>Gemmatales</taxon>
        <taxon>Gemmataceae</taxon>
    </lineage>
</organism>